<name>A0ABP8N6U5_9BACT</name>
<comment type="caution">
    <text evidence="1">The sequence shown here is derived from an EMBL/GenBank/DDBJ whole genome shotgun (WGS) entry which is preliminary data.</text>
</comment>
<evidence type="ECO:0000313" key="2">
    <source>
        <dbReference type="Proteomes" id="UP001500840"/>
    </source>
</evidence>
<dbReference type="SUPFAM" id="SSF53163">
    <property type="entry name" value="HybD-like"/>
    <property type="match status" value="1"/>
</dbReference>
<proteinExistence type="predicted"/>
<dbReference type="EMBL" id="BAABGA010000050">
    <property type="protein sequence ID" value="GAA4460481.1"/>
    <property type="molecule type" value="Genomic_DNA"/>
</dbReference>
<gene>
    <name evidence="1" type="ORF">GCM10023156_41480</name>
</gene>
<evidence type="ECO:0008006" key="3">
    <source>
        <dbReference type="Google" id="ProtNLM"/>
    </source>
</evidence>
<organism evidence="1 2">
    <name type="scientific">Novipirellula rosea</name>
    <dbReference type="NCBI Taxonomy" id="1031540"/>
    <lineage>
        <taxon>Bacteria</taxon>
        <taxon>Pseudomonadati</taxon>
        <taxon>Planctomycetota</taxon>
        <taxon>Planctomycetia</taxon>
        <taxon>Pirellulales</taxon>
        <taxon>Pirellulaceae</taxon>
        <taxon>Novipirellula</taxon>
    </lineage>
</organism>
<sequence>MSYATNHNRLQSTEPRRQVVLGLGSSHGDDQFGWTVIDELMQGGENDSLRKIRNPIDIFACLDADADIHIVDAVVGLPADVSLWRLDFANPDHRAQIQAIPTDGTHNLDLYEVLMIAESLGKSTDHVVLWLGRAEKVEPIQSISPITQVAVGVCSTVLKQRLQLS</sequence>
<keyword evidence="2" id="KW-1185">Reference proteome</keyword>
<evidence type="ECO:0000313" key="1">
    <source>
        <dbReference type="EMBL" id="GAA4460481.1"/>
    </source>
</evidence>
<dbReference type="Proteomes" id="UP001500840">
    <property type="component" value="Unassembled WGS sequence"/>
</dbReference>
<dbReference type="Gene3D" id="3.40.50.1450">
    <property type="entry name" value="HybD-like"/>
    <property type="match status" value="1"/>
</dbReference>
<dbReference type="InterPro" id="IPR023430">
    <property type="entry name" value="Pept_HybD-like_dom_sf"/>
</dbReference>
<dbReference type="RefSeq" id="WP_345325128.1">
    <property type="nucleotide sequence ID" value="NZ_BAABGA010000050.1"/>
</dbReference>
<accession>A0ABP8N6U5</accession>
<protein>
    <recommendedName>
        <fullName evidence="3">Hydrogenase maturation protease</fullName>
    </recommendedName>
</protein>
<reference evidence="2" key="1">
    <citation type="journal article" date="2019" name="Int. J. Syst. Evol. Microbiol.">
        <title>The Global Catalogue of Microorganisms (GCM) 10K type strain sequencing project: providing services to taxonomists for standard genome sequencing and annotation.</title>
        <authorList>
            <consortium name="The Broad Institute Genomics Platform"/>
            <consortium name="The Broad Institute Genome Sequencing Center for Infectious Disease"/>
            <person name="Wu L."/>
            <person name="Ma J."/>
        </authorList>
    </citation>
    <scope>NUCLEOTIDE SEQUENCE [LARGE SCALE GENOMIC DNA]</scope>
    <source>
        <strain evidence="2">JCM 17759</strain>
    </source>
</reference>